<dbReference type="CDD" id="cd07995">
    <property type="entry name" value="TPK"/>
    <property type="match status" value="1"/>
</dbReference>
<dbReference type="Proteomes" id="UP001152798">
    <property type="component" value="Chromosome 5"/>
</dbReference>
<keyword evidence="3" id="KW-0418">Kinase</keyword>
<protein>
    <recommendedName>
        <fullName evidence="5">Thiamin pyrophosphokinase thiamin-binding domain-containing protein</fullName>
    </recommendedName>
</protein>
<dbReference type="FunFam" id="2.60.120.320:FF:000001">
    <property type="entry name" value="Thiamine pyrophosphokinase"/>
    <property type="match status" value="1"/>
</dbReference>
<dbReference type="GO" id="GO:0016301">
    <property type="term" value="F:kinase activity"/>
    <property type="evidence" value="ECO:0007669"/>
    <property type="project" value="UniProtKB-KW"/>
</dbReference>
<dbReference type="SUPFAM" id="SSF63999">
    <property type="entry name" value="Thiamin pyrophosphokinase, catalytic domain"/>
    <property type="match status" value="1"/>
</dbReference>
<dbReference type="AlphaFoldDB" id="A0A9P0HF96"/>
<accession>A0A9P0HF96</accession>
<dbReference type="GO" id="GO:0004788">
    <property type="term" value="F:thiamine diphosphokinase activity"/>
    <property type="evidence" value="ECO:0007669"/>
    <property type="project" value="InterPro"/>
</dbReference>
<dbReference type="InterPro" id="IPR036759">
    <property type="entry name" value="TPK_catalytic_sf"/>
</dbReference>
<sequence>MGHSSTYSFSLNIYNLFLRQKFNVLHPIVYLKPLLRNFCHNLHIDMNGRKEKEWKIFSEQDDYELKFKSYGILILNRPITVSPEKVIKLWNEACWRITIDGGTDKWFDFVKQHSLSPSLPNYVTGDFDSIKHETLEFCKQQDEITVINTPDQDFTDFDKALDVLMKTCPHKLDCFVAVLEHSGRLDQTFSNINTLARASIDGFMISESAITWLLCPGYHRIYIPHYLRNRKAYCGILPFAPEAKVTTKGLKWNLNRDTVKFGGLLSSSNTYDGSPLVKVDTDANIIWTMGYGKH</sequence>
<dbReference type="OrthoDB" id="25149at2759"/>
<evidence type="ECO:0000259" key="5">
    <source>
        <dbReference type="SMART" id="SM00983"/>
    </source>
</evidence>
<dbReference type="GO" id="GO:0006772">
    <property type="term" value="P:thiamine metabolic process"/>
    <property type="evidence" value="ECO:0007669"/>
    <property type="project" value="InterPro"/>
</dbReference>
<dbReference type="SMART" id="SM00983">
    <property type="entry name" value="TPK_B1_binding"/>
    <property type="match status" value="1"/>
</dbReference>
<dbReference type="PANTHER" id="PTHR13622">
    <property type="entry name" value="THIAMIN PYROPHOSPHOKINASE"/>
    <property type="match status" value="1"/>
</dbReference>
<evidence type="ECO:0000313" key="6">
    <source>
        <dbReference type="EMBL" id="CAH1400880.1"/>
    </source>
</evidence>
<dbReference type="SUPFAM" id="SSF63862">
    <property type="entry name" value="Thiamin pyrophosphokinase, substrate-binding domain"/>
    <property type="match status" value="1"/>
</dbReference>
<dbReference type="Pfam" id="PF04263">
    <property type="entry name" value="TPK_catalytic"/>
    <property type="match status" value="1"/>
</dbReference>
<proteinExistence type="predicted"/>
<dbReference type="GO" id="GO:0009229">
    <property type="term" value="P:thiamine diphosphate biosynthetic process"/>
    <property type="evidence" value="ECO:0007669"/>
    <property type="project" value="InterPro"/>
</dbReference>
<name>A0A9P0HF96_NEZVI</name>
<organism evidence="6 7">
    <name type="scientific">Nezara viridula</name>
    <name type="common">Southern green stink bug</name>
    <name type="synonym">Cimex viridulus</name>
    <dbReference type="NCBI Taxonomy" id="85310"/>
    <lineage>
        <taxon>Eukaryota</taxon>
        <taxon>Metazoa</taxon>
        <taxon>Ecdysozoa</taxon>
        <taxon>Arthropoda</taxon>
        <taxon>Hexapoda</taxon>
        <taxon>Insecta</taxon>
        <taxon>Pterygota</taxon>
        <taxon>Neoptera</taxon>
        <taxon>Paraneoptera</taxon>
        <taxon>Hemiptera</taxon>
        <taxon>Heteroptera</taxon>
        <taxon>Panheteroptera</taxon>
        <taxon>Pentatomomorpha</taxon>
        <taxon>Pentatomoidea</taxon>
        <taxon>Pentatomidae</taxon>
        <taxon>Pentatominae</taxon>
        <taxon>Nezara</taxon>
    </lineage>
</organism>
<dbReference type="GO" id="GO:0030975">
    <property type="term" value="F:thiamine binding"/>
    <property type="evidence" value="ECO:0007669"/>
    <property type="project" value="InterPro"/>
</dbReference>
<dbReference type="GO" id="GO:0005524">
    <property type="term" value="F:ATP binding"/>
    <property type="evidence" value="ECO:0007669"/>
    <property type="project" value="UniProtKB-KW"/>
</dbReference>
<dbReference type="Pfam" id="PF04265">
    <property type="entry name" value="TPK_B1_binding"/>
    <property type="match status" value="1"/>
</dbReference>
<evidence type="ECO:0000256" key="1">
    <source>
        <dbReference type="ARBA" id="ARBA00022679"/>
    </source>
</evidence>
<dbReference type="Gene3D" id="3.40.50.10240">
    <property type="entry name" value="Thiamin pyrophosphokinase, catalytic domain"/>
    <property type="match status" value="1"/>
</dbReference>
<dbReference type="NCBIfam" id="TIGR01378">
    <property type="entry name" value="thi_PPkinase"/>
    <property type="match status" value="1"/>
</dbReference>
<gene>
    <name evidence="6" type="ORF">NEZAVI_LOCUS10023</name>
</gene>
<dbReference type="InterPro" id="IPR006282">
    <property type="entry name" value="Thi_PPkinase"/>
</dbReference>
<keyword evidence="7" id="KW-1185">Reference proteome</keyword>
<evidence type="ECO:0000256" key="4">
    <source>
        <dbReference type="ARBA" id="ARBA00022840"/>
    </source>
</evidence>
<evidence type="ECO:0000256" key="2">
    <source>
        <dbReference type="ARBA" id="ARBA00022741"/>
    </source>
</evidence>
<dbReference type="InterPro" id="IPR036371">
    <property type="entry name" value="TPK_B1-bd_sf"/>
</dbReference>
<dbReference type="InterPro" id="IPR007373">
    <property type="entry name" value="Thiamin_PyroPKinase_B1-bd"/>
</dbReference>
<reference evidence="6" key="1">
    <citation type="submission" date="2022-01" db="EMBL/GenBank/DDBJ databases">
        <authorList>
            <person name="King R."/>
        </authorList>
    </citation>
    <scope>NUCLEOTIDE SEQUENCE</scope>
</reference>
<dbReference type="InterPro" id="IPR007371">
    <property type="entry name" value="TPK_catalytic"/>
</dbReference>
<dbReference type="Gene3D" id="2.60.120.320">
    <property type="entry name" value="Thiamin pyrophosphokinase, thiamin-binding domain"/>
    <property type="match status" value="1"/>
</dbReference>
<keyword evidence="2" id="KW-0547">Nucleotide-binding</keyword>
<feature type="domain" description="Thiamin pyrophosphokinase thiamin-binding" evidence="5">
    <location>
        <begin position="217"/>
        <end position="285"/>
    </location>
</feature>
<evidence type="ECO:0000313" key="7">
    <source>
        <dbReference type="Proteomes" id="UP001152798"/>
    </source>
</evidence>
<dbReference type="EMBL" id="OV725081">
    <property type="protein sequence ID" value="CAH1400880.1"/>
    <property type="molecule type" value="Genomic_DNA"/>
</dbReference>
<keyword evidence="1" id="KW-0808">Transferase</keyword>
<dbReference type="PANTHER" id="PTHR13622:SF8">
    <property type="entry name" value="THIAMIN PYROPHOSPHOKINASE 1"/>
    <property type="match status" value="1"/>
</dbReference>
<evidence type="ECO:0000256" key="3">
    <source>
        <dbReference type="ARBA" id="ARBA00022777"/>
    </source>
</evidence>
<keyword evidence="4" id="KW-0067">ATP-binding</keyword>